<feature type="region of interest" description="Disordered" evidence="1">
    <location>
        <begin position="219"/>
        <end position="243"/>
    </location>
</feature>
<keyword evidence="3" id="KW-1185">Reference proteome</keyword>
<evidence type="ECO:0000256" key="1">
    <source>
        <dbReference type="SAM" id="MobiDB-lite"/>
    </source>
</evidence>
<accession>A0A8B6M624</accession>
<proteinExistence type="predicted"/>
<gene>
    <name evidence="2" type="ORF">MPC4_170073</name>
</gene>
<sequence>MTRLGCPGGGVLALLQLWSAPPSSPGTSLMLLGFFNVASGLPCNRCVAFGPAAFAFGTSRPAAGFAGYICACSIQSSQTTKGYWRVLTGQVAATQSCHAVSAASVGLIAFGAAQGLSCGTIWAFALETPSAASRWLGSIDMNAITKAKNNTDANVKRVIAIPPVGPDCYNLLISQIAQIYPAAELRPTSIIHENQQSTFIIKSESFTRKHAVDLLVPASKKAPAKQRPLLNISSRKQDSSADP</sequence>
<organism evidence="2 3">
    <name type="scientific">Methylocella tundrae</name>
    <dbReference type="NCBI Taxonomy" id="227605"/>
    <lineage>
        <taxon>Bacteria</taxon>
        <taxon>Pseudomonadati</taxon>
        <taxon>Pseudomonadota</taxon>
        <taxon>Alphaproteobacteria</taxon>
        <taxon>Hyphomicrobiales</taxon>
        <taxon>Beijerinckiaceae</taxon>
        <taxon>Methylocella</taxon>
    </lineage>
</organism>
<dbReference type="AlphaFoldDB" id="A0A8B6M624"/>
<dbReference type="Proteomes" id="UP000485880">
    <property type="component" value="Unassembled WGS sequence"/>
</dbReference>
<name>A0A8B6M624_METTU</name>
<evidence type="ECO:0000313" key="3">
    <source>
        <dbReference type="Proteomes" id="UP000485880"/>
    </source>
</evidence>
<dbReference type="EMBL" id="CABFMQ020000073">
    <property type="protein sequence ID" value="VTZ49542.1"/>
    <property type="molecule type" value="Genomic_DNA"/>
</dbReference>
<reference evidence="2 3" key="1">
    <citation type="submission" date="2019-05" db="EMBL/GenBank/DDBJ databases">
        <authorList>
            <person name="Farhan Ul Haque M."/>
        </authorList>
    </citation>
    <scope>NUCLEOTIDE SEQUENCE [LARGE SCALE GENOMIC DNA]</scope>
    <source>
        <strain evidence="2">2</strain>
    </source>
</reference>
<comment type="caution">
    <text evidence="2">The sequence shown here is derived from an EMBL/GenBank/DDBJ whole genome shotgun (WGS) entry which is preliminary data.</text>
</comment>
<evidence type="ECO:0000313" key="2">
    <source>
        <dbReference type="EMBL" id="VTZ49542.1"/>
    </source>
</evidence>
<protein>
    <submittedName>
        <fullName evidence="2">Uncharacterized protein</fullName>
    </submittedName>
</protein>